<evidence type="ECO:0000259" key="1">
    <source>
        <dbReference type="Pfam" id="PF06985"/>
    </source>
</evidence>
<protein>
    <recommendedName>
        <fullName evidence="1">Heterokaryon incompatibility domain-containing protein</fullName>
    </recommendedName>
</protein>
<feature type="domain" description="Heterokaryon incompatibility" evidence="1">
    <location>
        <begin position="67"/>
        <end position="199"/>
    </location>
</feature>
<dbReference type="InterPro" id="IPR010730">
    <property type="entry name" value="HET"/>
</dbReference>
<accession>A0AAV9Q866</accession>
<dbReference type="PANTHER" id="PTHR24148:SF64">
    <property type="entry name" value="HETEROKARYON INCOMPATIBILITY DOMAIN-CONTAINING PROTEIN"/>
    <property type="match status" value="1"/>
</dbReference>
<name>A0AAV9Q866_9PEZI</name>
<dbReference type="Pfam" id="PF06985">
    <property type="entry name" value="HET"/>
    <property type="match status" value="1"/>
</dbReference>
<reference evidence="2 3" key="1">
    <citation type="submission" date="2023-06" db="EMBL/GenBank/DDBJ databases">
        <title>Black Yeasts Isolated from many extreme environments.</title>
        <authorList>
            <person name="Coleine C."/>
            <person name="Stajich J.E."/>
            <person name="Selbmann L."/>
        </authorList>
    </citation>
    <scope>NUCLEOTIDE SEQUENCE [LARGE SCALE GENOMIC DNA]</scope>
    <source>
        <strain evidence="2 3">CCFEE 5887</strain>
    </source>
</reference>
<dbReference type="Proteomes" id="UP001345827">
    <property type="component" value="Unassembled WGS sequence"/>
</dbReference>
<evidence type="ECO:0000313" key="2">
    <source>
        <dbReference type="EMBL" id="KAK5537797.1"/>
    </source>
</evidence>
<sequence length="558" mass="63168">MRREFGLFARVARSVNRQAETGQNSFTYTPLHEADEIRLLYLAPRNVPSGGIRDAIQHVFLSTAPLYTAVSWMWGALGDLVEFQVDGQTIMIPQNLLRVIEQLRVESQPRRIWIDAICIDQKILQERNHQVQMMGQIYRNANYVVACLTAKGSSDCRRLKREAEQLHKLLQEGRHSTDTSRYRHFFGNQYFTRRWIIQEVAQAQQVKFCCEGYLLPLDILRDAINDSILKAKGNKTEGYAYFSEAQLVAERRAIQLCSTDSRSPASAMSLEALLYRHEAAQCRDFHDKVYALISLSQEAQARLIVQYENLSTFRILSFMSFLRQHLEVGIGDLRSSIFGPQSPVITTQFVVRGTVRGRISELAPGRGAEDAALGVRNKLPTLLSRHGFQIKKQGHFMTLEDADASADTNNHTVTEVSGLDQCLFSFTGSNHRDRPLNDVDDDDSGYTLLPDSSVDSLTQEPLLVGFASTRICIDDEIWQFDRTPVVIIARKTPSGFTLAGRATLLRDPGAANMEGHQWHLEDEIAWIKDATKHPQSTPLIKVNPRGLYKLMSWVNLDL</sequence>
<proteinExistence type="predicted"/>
<organism evidence="2 3">
    <name type="scientific">Vermiconidia calcicola</name>
    <dbReference type="NCBI Taxonomy" id="1690605"/>
    <lineage>
        <taxon>Eukaryota</taxon>
        <taxon>Fungi</taxon>
        <taxon>Dikarya</taxon>
        <taxon>Ascomycota</taxon>
        <taxon>Pezizomycotina</taxon>
        <taxon>Dothideomycetes</taxon>
        <taxon>Dothideomycetidae</taxon>
        <taxon>Mycosphaerellales</taxon>
        <taxon>Extremaceae</taxon>
        <taxon>Vermiconidia</taxon>
    </lineage>
</organism>
<evidence type="ECO:0000313" key="3">
    <source>
        <dbReference type="Proteomes" id="UP001345827"/>
    </source>
</evidence>
<gene>
    <name evidence="2" type="ORF">LTR25_005049</name>
</gene>
<dbReference type="InterPro" id="IPR052895">
    <property type="entry name" value="HetReg/Transcr_Mod"/>
</dbReference>
<dbReference type="EMBL" id="JAXLQG010000007">
    <property type="protein sequence ID" value="KAK5537797.1"/>
    <property type="molecule type" value="Genomic_DNA"/>
</dbReference>
<dbReference type="AlphaFoldDB" id="A0AAV9Q866"/>
<comment type="caution">
    <text evidence="2">The sequence shown here is derived from an EMBL/GenBank/DDBJ whole genome shotgun (WGS) entry which is preliminary data.</text>
</comment>
<keyword evidence="3" id="KW-1185">Reference proteome</keyword>
<dbReference type="PANTHER" id="PTHR24148">
    <property type="entry name" value="ANKYRIN REPEAT DOMAIN-CONTAINING PROTEIN 39 HOMOLOG-RELATED"/>
    <property type="match status" value="1"/>
</dbReference>